<sequence length="196" mass="22083">MTDLLVARYVVNNTEHKEFYHKYYKAVRTGLKQRTLSTGEHGILEHLLGTHHLGSPDFHATFVHTLEDPERLDDETHALFKILGPGFMDIMPAFPFPGYMKTHILSEKGRHCVRCHHIFYIRDNGHTACQLRGDATARHTISPADVSYGGRFQPCNGLPGPCTTLADQRAALDAMMLPTPPFGLFPGPRRGPMPYY</sequence>
<evidence type="ECO:0000313" key="2">
    <source>
        <dbReference type="Proteomes" id="UP000053424"/>
    </source>
</evidence>
<reference evidence="1 2" key="1">
    <citation type="submission" date="2014-04" db="EMBL/GenBank/DDBJ databases">
        <authorList>
            <consortium name="DOE Joint Genome Institute"/>
            <person name="Kuo A."/>
            <person name="Gay G."/>
            <person name="Dore J."/>
            <person name="Kohler A."/>
            <person name="Nagy L.G."/>
            <person name="Floudas D."/>
            <person name="Copeland A."/>
            <person name="Barry K.W."/>
            <person name="Cichocki N."/>
            <person name="Veneault-Fourrey C."/>
            <person name="LaButti K."/>
            <person name="Lindquist E.A."/>
            <person name="Lipzen A."/>
            <person name="Lundell T."/>
            <person name="Morin E."/>
            <person name="Murat C."/>
            <person name="Sun H."/>
            <person name="Tunlid A."/>
            <person name="Henrissat B."/>
            <person name="Grigoriev I.V."/>
            <person name="Hibbett D.S."/>
            <person name="Martin F."/>
            <person name="Nordberg H.P."/>
            <person name="Cantor M.N."/>
            <person name="Hua S.X."/>
        </authorList>
    </citation>
    <scope>NUCLEOTIDE SEQUENCE [LARGE SCALE GENOMIC DNA]</scope>
    <source>
        <strain evidence="2">h7</strain>
    </source>
</reference>
<keyword evidence="2" id="KW-1185">Reference proteome</keyword>
<dbReference type="AlphaFoldDB" id="A0A0C3BVE5"/>
<dbReference type="Proteomes" id="UP000053424">
    <property type="component" value="Unassembled WGS sequence"/>
</dbReference>
<protein>
    <submittedName>
        <fullName evidence="1">Uncharacterized protein</fullName>
    </submittedName>
</protein>
<gene>
    <name evidence="1" type="ORF">M413DRAFT_14592</name>
</gene>
<dbReference type="OrthoDB" id="3245731at2759"/>
<accession>A0A0C3BVE5</accession>
<dbReference type="EMBL" id="KN831822">
    <property type="protein sequence ID" value="KIM35361.1"/>
    <property type="molecule type" value="Genomic_DNA"/>
</dbReference>
<dbReference type="HOGENOM" id="CLU_100292_0_0_1"/>
<evidence type="ECO:0000313" key="1">
    <source>
        <dbReference type="EMBL" id="KIM35361.1"/>
    </source>
</evidence>
<reference evidence="2" key="2">
    <citation type="submission" date="2015-01" db="EMBL/GenBank/DDBJ databases">
        <title>Evolutionary Origins and Diversification of the Mycorrhizal Mutualists.</title>
        <authorList>
            <consortium name="DOE Joint Genome Institute"/>
            <consortium name="Mycorrhizal Genomics Consortium"/>
            <person name="Kohler A."/>
            <person name="Kuo A."/>
            <person name="Nagy L.G."/>
            <person name="Floudas D."/>
            <person name="Copeland A."/>
            <person name="Barry K.W."/>
            <person name="Cichocki N."/>
            <person name="Veneault-Fourrey C."/>
            <person name="LaButti K."/>
            <person name="Lindquist E.A."/>
            <person name="Lipzen A."/>
            <person name="Lundell T."/>
            <person name="Morin E."/>
            <person name="Murat C."/>
            <person name="Riley R."/>
            <person name="Ohm R."/>
            <person name="Sun H."/>
            <person name="Tunlid A."/>
            <person name="Henrissat B."/>
            <person name="Grigoriev I.V."/>
            <person name="Hibbett D.S."/>
            <person name="Martin F."/>
        </authorList>
    </citation>
    <scope>NUCLEOTIDE SEQUENCE [LARGE SCALE GENOMIC DNA]</scope>
    <source>
        <strain evidence="2">h7</strain>
    </source>
</reference>
<name>A0A0C3BVE5_HEBCY</name>
<organism evidence="1 2">
    <name type="scientific">Hebeloma cylindrosporum</name>
    <dbReference type="NCBI Taxonomy" id="76867"/>
    <lineage>
        <taxon>Eukaryota</taxon>
        <taxon>Fungi</taxon>
        <taxon>Dikarya</taxon>
        <taxon>Basidiomycota</taxon>
        <taxon>Agaricomycotina</taxon>
        <taxon>Agaricomycetes</taxon>
        <taxon>Agaricomycetidae</taxon>
        <taxon>Agaricales</taxon>
        <taxon>Agaricineae</taxon>
        <taxon>Hymenogastraceae</taxon>
        <taxon>Hebeloma</taxon>
    </lineage>
</organism>
<proteinExistence type="predicted"/>